<evidence type="ECO:0000259" key="1">
    <source>
        <dbReference type="Pfam" id="PF18962"/>
    </source>
</evidence>
<reference evidence="2" key="1">
    <citation type="submission" date="2020-11" db="EMBL/GenBank/DDBJ databases">
        <title>Bacterial whole genome sequence for Panacibacter sp. DH6.</title>
        <authorList>
            <person name="Le V."/>
            <person name="Ko S."/>
            <person name="Ahn C.-Y."/>
            <person name="Oh H.-M."/>
        </authorList>
    </citation>
    <scope>NUCLEOTIDE SEQUENCE</scope>
    <source>
        <strain evidence="2">DH6</strain>
    </source>
</reference>
<dbReference type="AlphaFoldDB" id="A0A931GZA3"/>
<dbReference type="Proteomes" id="UP000628448">
    <property type="component" value="Unassembled WGS sequence"/>
</dbReference>
<dbReference type="PANTHER" id="PTHR42754">
    <property type="entry name" value="ENDOGLUCANASE"/>
    <property type="match status" value="1"/>
</dbReference>
<feature type="domain" description="Secretion system C-terminal sorting" evidence="1">
    <location>
        <begin position="451"/>
        <end position="515"/>
    </location>
</feature>
<keyword evidence="3" id="KW-1185">Reference proteome</keyword>
<dbReference type="Pfam" id="PF18962">
    <property type="entry name" value="Por_Secre_tail"/>
    <property type="match status" value="1"/>
</dbReference>
<evidence type="ECO:0000313" key="3">
    <source>
        <dbReference type="Proteomes" id="UP000628448"/>
    </source>
</evidence>
<sequence>MKMRILLASIFILLTITPYAQHSFIDSISSNVPIKLISIASTADGGYLMGGHSGSNWSSNMFVQKINRKGDATWSKTYDAGYQEELENMITTFDSGFVLFGTTYDGKYADVGYAGSLLIKCNKNGNIEWKKKWRFPAKANTFYDTAFYGGLVIESKDGGFITASLAGEFWSGTRYIVVSKLTAQGNVLWSTVQTTPYSFTSAIEALDEAPDGSILIGFASEQCSGFCNRLYLYKLQSTGVFEWEKHIFLSAYREDDENNHFIGLASDESGIHIIIHLLSNRPYKDYQYSYQLIRPDNSISKADIMDDNMFTLKDYLLKNNINAFKNAILPQTLSRNNGSALVRKDGSVVAGSYGSIFGQSNYVLLKKYTPGNSICPSYTPVKFSDAILKEQVDQTALTENFSAVGLVKLPVNITTGNTSFTFYTACNNTLTAAINAVDAQQLQHKGRGFVVYPNPARDHITFSVQSNIKIGLLNSTGKLLQTINASGNQRMNTSHLAAGMYYLKNYATGDVQKLFISR</sequence>
<proteinExistence type="predicted"/>
<dbReference type="NCBIfam" id="TIGR04183">
    <property type="entry name" value="Por_Secre_tail"/>
    <property type="match status" value="1"/>
</dbReference>
<evidence type="ECO:0000313" key="2">
    <source>
        <dbReference type="EMBL" id="MBG9378078.1"/>
    </source>
</evidence>
<gene>
    <name evidence="2" type="ORF">I5907_17705</name>
</gene>
<dbReference type="PANTHER" id="PTHR42754:SF1">
    <property type="entry name" value="LIPOPROTEIN"/>
    <property type="match status" value="1"/>
</dbReference>
<dbReference type="RefSeq" id="WP_196992136.1">
    <property type="nucleotide sequence ID" value="NZ_JADWYR010000002.1"/>
</dbReference>
<name>A0A931GZA3_9BACT</name>
<dbReference type="EMBL" id="JADWYR010000002">
    <property type="protein sequence ID" value="MBG9378078.1"/>
    <property type="molecule type" value="Genomic_DNA"/>
</dbReference>
<protein>
    <submittedName>
        <fullName evidence="2">T9SS type A sorting domain-containing protein</fullName>
    </submittedName>
</protein>
<accession>A0A931GZA3</accession>
<organism evidence="2 3">
    <name type="scientific">Panacibacter microcysteis</name>
    <dbReference type="NCBI Taxonomy" id="2793269"/>
    <lineage>
        <taxon>Bacteria</taxon>
        <taxon>Pseudomonadati</taxon>
        <taxon>Bacteroidota</taxon>
        <taxon>Chitinophagia</taxon>
        <taxon>Chitinophagales</taxon>
        <taxon>Chitinophagaceae</taxon>
        <taxon>Panacibacter</taxon>
    </lineage>
</organism>
<comment type="caution">
    <text evidence="2">The sequence shown here is derived from an EMBL/GenBank/DDBJ whole genome shotgun (WGS) entry which is preliminary data.</text>
</comment>
<dbReference type="InterPro" id="IPR026444">
    <property type="entry name" value="Secre_tail"/>
</dbReference>